<comment type="caution">
    <text evidence="3">The sequence shown here is derived from an EMBL/GenBank/DDBJ whole genome shotgun (WGS) entry which is preliminary data.</text>
</comment>
<gene>
    <name evidence="3" type="ORF">L0P57_08195</name>
</gene>
<dbReference type="RefSeq" id="WP_237966790.1">
    <property type="nucleotide sequence ID" value="NZ_JAKNHQ010000009.1"/>
</dbReference>
<evidence type="ECO:0000256" key="1">
    <source>
        <dbReference type="SAM" id="MobiDB-lite"/>
    </source>
</evidence>
<dbReference type="InterPro" id="IPR029058">
    <property type="entry name" value="AB_hydrolase_fold"/>
</dbReference>
<name>A0ABS9MJD0_9FIRM</name>
<feature type="compositionally biased region" description="Basic and acidic residues" evidence="1">
    <location>
        <begin position="242"/>
        <end position="254"/>
    </location>
</feature>
<feature type="domain" description="Serine aminopeptidase S33" evidence="2">
    <location>
        <begin position="32"/>
        <end position="231"/>
    </location>
</feature>
<evidence type="ECO:0000313" key="4">
    <source>
        <dbReference type="Proteomes" id="UP001298681"/>
    </source>
</evidence>
<dbReference type="Gene3D" id="3.40.50.1820">
    <property type="entry name" value="alpha/beta hydrolase"/>
    <property type="match status" value="1"/>
</dbReference>
<dbReference type="InterPro" id="IPR051044">
    <property type="entry name" value="MAG_DAG_Lipase"/>
</dbReference>
<evidence type="ECO:0000259" key="2">
    <source>
        <dbReference type="Pfam" id="PF12146"/>
    </source>
</evidence>
<dbReference type="SUPFAM" id="SSF53474">
    <property type="entry name" value="alpha/beta-Hydrolases"/>
    <property type="match status" value="1"/>
</dbReference>
<organism evidence="3 4">
    <name type="scientific">Anaeromassilibacillus senegalensis</name>
    <dbReference type="NCBI Taxonomy" id="1673717"/>
    <lineage>
        <taxon>Bacteria</taxon>
        <taxon>Bacillati</taxon>
        <taxon>Bacillota</taxon>
        <taxon>Clostridia</taxon>
        <taxon>Eubacteriales</taxon>
        <taxon>Acutalibacteraceae</taxon>
        <taxon>Anaeromassilibacillus</taxon>
    </lineage>
</organism>
<dbReference type="EMBL" id="JAKNHQ010000009">
    <property type="protein sequence ID" value="MCG4610913.1"/>
    <property type="molecule type" value="Genomic_DNA"/>
</dbReference>
<dbReference type="Pfam" id="PF12146">
    <property type="entry name" value="Hydrolase_4"/>
    <property type="match status" value="1"/>
</dbReference>
<dbReference type="Proteomes" id="UP001298681">
    <property type="component" value="Unassembled WGS sequence"/>
</dbReference>
<evidence type="ECO:0000313" key="3">
    <source>
        <dbReference type="EMBL" id="MCG4610913.1"/>
    </source>
</evidence>
<dbReference type="InterPro" id="IPR022742">
    <property type="entry name" value="Hydrolase_4"/>
</dbReference>
<protein>
    <submittedName>
        <fullName evidence="3">Lysophospholipase</fullName>
    </submittedName>
</protein>
<reference evidence="3 4" key="1">
    <citation type="submission" date="2022-01" db="EMBL/GenBank/DDBJ databases">
        <title>Collection of gut derived symbiotic bacterial strains cultured from healthy donors.</title>
        <authorList>
            <person name="Lin H."/>
            <person name="Kohout C."/>
            <person name="Waligurski E."/>
            <person name="Pamer E.G."/>
        </authorList>
    </citation>
    <scope>NUCLEOTIDE SEQUENCE [LARGE SCALE GENOMIC DNA]</scope>
    <source>
        <strain evidence="3 4">DFI.7.58</strain>
    </source>
</reference>
<dbReference type="PANTHER" id="PTHR11614">
    <property type="entry name" value="PHOSPHOLIPASE-RELATED"/>
    <property type="match status" value="1"/>
</dbReference>
<proteinExistence type="predicted"/>
<accession>A0ABS9MJD0</accession>
<keyword evidence="4" id="KW-1185">Reference proteome</keyword>
<feature type="region of interest" description="Disordered" evidence="1">
    <location>
        <begin position="237"/>
        <end position="276"/>
    </location>
</feature>
<sequence>MELLQREMSFESHADGERIFVRIVEPADRTTVKGVLQIAHGMAEHSLLYMDFATYVASNGFAVAINDHLGHGKSVSTGGSYGYFGENGCENLLQDMHKLYEIMRHDYPDIPYLLLGHSMGSFLARAYSARYGEELSAVAFLGTCGPIQRSLLTGRRTFAEAKRRKFGPKAHDAAFARYSTERFNRAFAPNRTKHDWLSGDDHFVDQYNNDPLCGFDLTISGYCDILQLQETNQLSPLVSQRPPEHPHSVDERGSRPAGKLRKRDPSAGAKACAHGP</sequence>